<name>X1J134_9ZZZZ</name>
<dbReference type="Pfam" id="PF02769">
    <property type="entry name" value="AIRS_C"/>
    <property type="match status" value="1"/>
</dbReference>
<organism evidence="2">
    <name type="scientific">marine sediment metagenome</name>
    <dbReference type="NCBI Taxonomy" id="412755"/>
    <lineage>
        <taxon>unclassified sequences</taxon>
        <taxon>metagenomes</taxon>
        <taxon>ecological metagenomes</taxon>
    </lineage>
</organism>
<dbReference type="InterPro" id="IPR006283">
    <property type="entry name" value="ThiL-like"/>
</dbReference>
<dbReference type="PANTHER" id="PTHR30270:SF0">
    <property type="entry name" value="THIAMINE-MONOPHOSPHATE KINASE"/>
    <property type="match status" value="1"/>
</dbReference>
<sequence length="136" mass="15012">PYPKIAEGRFLAGINKVHAMIDVSDGIGSDLKHIANASDAAAEVYLENIPLSTDLKELCRLHKFDPLKLAVSGGEDYTLLVTIDGLAFDEIAMHYQKQFKSYLYPIGRILEGEPSVVYKKNGEIVELDADGFDHFA</sequence>
<dbReference type="EMBL" id="BARU01029115">
    <property type="protein sequence ID" value="GAH63468.1"/>
    <property type="molecule type" value="Genomic_DNA"/>
</dbReference>
<proteinExistence type="predicted"/>
<evidence type="ECO:0000259" key="1">
    <source>
        <dbReference type="Pfam" id="PF02769"/>
    </source>
</evidence>
<dbReference type="GO" id="GO:0009228">
    <property type="term" value="P:thiamine biosynthetic process"/>
    <property type="evidence" value="ECO:0007669"/>
    <property type="project" value="InterPro"/>
</dbReference>
<comment type="caution">
    <text evidence="2">The sequence shown here is derived from an EMBL/GenBank/DDBJ whole genome shotgun (WGS) entry which is preliminary data.</text>
</comment>
<evidence type="ECO:0000313" key="2">
    <source>
        <dbReference type="EMBL" id="GAH63468.1"/>
    </source>
</evidence>
<dbReference type="SUPFAM" id="SSF56042">
    <property type="entry name" value="PurM C-terminal domain-like"/>
    <property type="match status" value="1"/>
</dbReference>
<dbReference type="InterPro" id="IPR036676">
    <property type="entry name" value="PurM-like_C_sf"/>
</dbReference>
<reference evidence="2" key="1">
    <citation type="journal article" date="2014" name="Front. Microbiol.">
        <title>High frequency of phylogenetically diverse reductive dehalogenase-homologous genes in deep subseafloor sedimentary metagenomes.</title>
        <authorList>
            <person name="Kawai M."/>
            <person name="Futagami T."/>
            <person name="Toyoda A."/>
            <person name="Takaki Y."/>
            <person name="Nishi S."/>
            <person name="Hori S."/>
            <person name="Arai W."/>
            <person name="Tsubouchi T."/>
            <person name="Morono Y."/>
            <person name="Uchiyama I."/>
            <person name="Ito T."/>
            <person name="Fujiyama A."/>
            <person name="Inagaki F."/>
            <person name="Takami H."/>
        </authorList>
    </citation>
    <scope>NUCLEOTIDE SEQUENCE</scope>
    <source>
        <strain evidence="2">Expedition CK06-06</strain>
    </source>
</reference>
<feature type="domain" description="PurM-like C-terminal" evidence="1">
    <location>
        <begin position="5"/>
        <end position="80"/>
    </location>
</feature>
<feature type="non-terminal residue" evidence="2">
    <location>
        <position position="1"/>
    </location>
</feature>
<protein>
    <recommendedName>
        <fullName evidence="1">PurM-like C-terminal domain-containing protein</fullName>
    </recommendedName>
</protein>
<gene>
    <name evidence="2" type="ORF">S03H2_46384</name>
</gene>
<dbReference type="GO" id="GO:0009030">
    <property type="term" value="F:thiamine-phosphate kinase activity"/>
    <property type="evidence" value="ECO:0007669"/>
    <property type="project" value="InterPro"/>
</dbReference>
<accession>X1J134</accession>
<dbReference type="InterPro" id="IPR010918">
    <property type="entry name" value="PurM-like_C_dom"/>
</dbReference>
<dbReference type="AlphaFoldDB" id="X1J134"/>
<dbReference type="Gene3D" id="3.90.650.10">
    <property type="entry name" value="PurM-like C-terminal domain"/>
    <property type="match status" value="1"/>
</dbReference>
<dbReference type="PANTHER" id="PTHR30270">
    <property type="entry name" value="THIAMINE-MONOPHOSPHATE KINASE"/>
    <property type="match status" value="1"/>
</dbReference>